<organism evidence="3">
    <name type="scientific">blood disease bacterium R229</name>
    <dbReference type="NCBI Taxonomy" id="741978"/>
    <lineage>
        <taxon>Bacteria</taxon>
        <taxon>Pseudomonadati</taxon>
        <taxon>Pseudomonadota</taxon>
        <taxon>Betaproteobacteria</taxon>
        <taxon>Burkholderiales</taxon>
        <taxon>Burkholderiaceae</taxon>
        <taxon>Ralstonia</taxon>
        <taxon>Ralstonia solanacearum species complex</taxon>
    </lineage>
</organism>
<dbReference type="PANTHER" id="PTHR10625:SF10">
    <property type="entry name" value="HISTONE DEACETYLASE HDAC1"/>
    <property type="match status" value="1"/>
</dbReference>
<evidence type="ECO:0000313" key="3">
    <source>
        <dbReference type="EMBL" id="CCA83150.1"/>
    </source>
</evidence>
<proteinExistence type="predicted"/>
<feature type="region of interest" description="Disordered" evidence="1">
    <location>
        <begin position="249"/>
        <end position="317"/>
    </location>
</feature>
<dbReference type="SUPFAM" id="SSF52768">
    <property type="entry name" value="Arginase/deacetylase"/>
    <property type="match status" value="1"/>
</dbReference>
<dbReference type="InterPro" id="IPR023696">
    <property type="entry name" value="Ureohydrolase_dom_sf"/>
</dbReference>
<reference evidence="3" key="2">
    <citation type="submission" date="2011-04" db="EMBL/GenBank/DDBJ databases">
        <authorList>
            <person name="Genoscope - CEA"/>
        </authorList>
    </citation>
    <scope>NUCLEOTIDE SEQUENCE</scope>
    <source>
        <strain evidence="3">R229</strain>
    </source>
</reference>
<accession>G2ZVM8</accession>
<dbReference type="GO" id="GO:0004407">
    <property type="term" value="F:histone deacetylase activity"/>
    <property type="evidence" value="ECO:0007669"/>
    <property type="project" value="TreeGrafter"/>
</dbReference>
<dbReference type="InterPro" id="IPR037138">
    <property type="entry name" value="His_deacetylse_dom_sf"/>
</dbReference>
<gene>
    <name evidence="3" type="ORF">BDB_mp60316</name>
</gene>
<dbReference type="Gene3D" id="3.40.800.20">
    <property type="entry name" value="Histone deacetylase domain"/>
    <property type="match status" value="1"/>
</dbReference>
<dbReference type="EMBL" id="FR854082">
    <property type="protein sequence ID" value="CCA83150.1"/>
    <property type="molecule type" value="Genomic_DNA"/>
</dbReference>
<feature type="domain" description="Histone deacetylase" evidence="2">
    <location>
        <begin position="20"/>
        <end position="121"/>
    </location>
</feature>
<dbReference type="Pfam" id="PF00850">
    <property type="entry name" value="Hist_deacetyl"/>
    <property type="match status" value="1"/>
</dbReference>
<dbReference type="InterPro" id="IPR023801">
    <property type="entry name" value="His_deacetylse_dom"/>
</dbReference>
<evidence type="ECO:0000259" key="2">
    <source>
        <dbReference type="Pfam" id="PF00850"/>
    </source>
</evidence>
<evidence type="ECO:0000256" key="1">
    <source>
        <dbReference type="SAM" id="MobiDB-lite"/>
    </source>
</evidence>
<name>G2ZVM8_9RALS</name>
<sequence>MATGLYTHPEFLKHEMGRHHPECPDRLRAIEDQLIASRIDQFLVPCEAPPATEVQLCRVHRPEYVRELVASVPVAGYVPIDPDTAMNPHTYMAAVLAAGAAVQATDKVIAGELENAFCCVRASARPPCRAGSGHGVLFLQQCGRGSAPCAGSPRARARGHRRFRCPPWQRHRGHLPRRAARADVQLLPAPVLSVFRYGGRGGQHGQHPAAGLYQWPDRARSGRDDLVAAPGGIPARDAVHLCRLRCAPRRRSRPDGPGRGGLRLDHPATDAGGAHACQGPHRQLPGGRLQPERARAQCGGAREGAGRAVRTNRLQHL</sequence>
<dbReference type="GO" id="GO:0040029">
    <property type="term" value="P:epigenetic regulation of gene expression"/>
    <property type="evidence" value="ECO:0007669"/>
    <property type="project" value="TreeGrafter"/>
</dbReference>
<dbReference type="PANTHER" id="PTHR10625">
    <property type="entry name" value="HISTONE DEACETYLASE HDAC1-RELATED"/>
    <property type="match status" value="1"/>
</dbReference>
<dbReference type="AlphaFoldDB" id="G2ZVM8"/>
<protein>
    <recommendedName>
        <fullName evidence="2">Histone deacetylase domain-containing protein</fullName>
    </recommendedName>
</protein>
<reference evidence="3" key="1">
    <citation type="journal article" date="2011" name="PLoS ONE">
        <title>Ralstonia syzygii, the Blood Disease Bacterium and some Asian R. solanacearum strains form a single genomic species despite divergent lifestyles.</title>
        <authorList>
            <person name="Remenant B."/>
            <person name="de Cambiaire J.C."/>
            <person name="Cellier G."/>
            <person name="Jacobs J.M."/>
            <person name="Mangenot S."/>
            <person name="Barbe V."/>
            <person name="Lajus A."/>
            <person name="Vallenet D."/>
            <person name="Medigue C."/>
            <person name="Fegan M."/>
            <person name="Allen C."/>
            <person name="Prior P."/>
        </authorList>
    </citation>
    <scope>NUCLEOTIDE SEQUENCE</scope>
    <source>
        <strain evidence="3">R229</strain>
    </source>
</reference>